<keyword evidence="2" id="KW-1133">Transmembrane helix</keyword>
<protein>
    <submittedName>
        <fullName evidence="3">Uncharacterized protein</fullName>
    </submittedName>
</protein>
<keyword evidence="2" id="KW-0472">Membrane</keyword>
<evidence type="ECO:0000313" key="4">
    <source>
        <dbReference type="Proteomes" id="UP000498740"/>
    </source>
</evidence>
<reference evidence="3 4" key="1">
    <citation type="submission" date="2020-05" db="EMBL/GenBank/DDBJ databases">
        <title>Whole genome shotgun sequence of Streptomyces microflavus NBRC 13062.</title>
        <authorList>
            <person name="Komaki H."/>
            <person name="Tamura T."/>
        </authorList>
    </citation>
    <scope>NUCLEOTIDE SEQUENCE [LARGE SCALE GENOMIC DNA]</scope>
    <source>
        <strain evidence="3 4">NBRC 13062</strain>
    </source>
</reference>
<feature type="transmembrane region" description="Helical" evidence="2">
    <location>
        <begin position="12"/>
        <end position="32"/>
    </location>
</feature>
<dbReference type="AlphaFoldDB" id="A0A7J0CLA1"/>
<accession>A0A7J0CLA1</accession>
<dbReference type="Proteomes" id="UP000498740">
    <property type="component" value="Unassembled WGS sequence"/>
</dbReference>
<evidence type="ECO:0000313" key="3">
    <source>
        <dbReference type="EMBL" id="GFN03209.1"/>
    </source>
</evidence>
<evidence type="ECO:0000256" key="2">
    <source>
        <dbReference type="SAM" id="Phobius"/>
    </source>
</evidence>
<sequence length="101" mass="10769">MRVDEAHHILGLRLNVWTAIIVFVLAVVYIVISAKLRPGREEIVEPDKDAEAAKKDDADGTDATEKDGDPLKKDTADTETPGTPAEDTAAESAAPEAADKS</sequence>
<keyword evidence="2" id="KW-0812">Transmembrane</keyword>
<feature type="region of interest" description="Disordered" evidence="1">
    <location>
        <begin position="43"/>
        <end position="101"/>
    </location>
</feature>
<evidence type="ECO:0000256" key="1">
    <source>
        <dbReference type="SAM" id="MobiDB-lite"/>
    </source>
</evidence>
<dbReference type="EMBL" id="BLWD01000001">
    <property type="protein sequence ID" value="GFN03209.1"/>
    <property type="molecule type" value="Genomic_DNA"/>
</dbReference>
<organism evidence="3 4">
    <name type="scientific">Streptomyces microflavus</name>
    <name type="common">Streptomyces lipmanii</name>
    <dbReference type="NCBI Taxonomy" id="1919"/>
    <lineage>
        <taxon>Bacteria</taxon>
        <taxon>Bacillati</taxon>
        <taxon>Actinomycetota</taxon>
        <taxon>Actinomycetes</taxon>
        <taxon>Kitasatosporales</taxon>
        <taxon>Streptomycetaceae</taxon>
        <taxon>Streptomyces</taxon>
    </lineage>
</organism>
<comment type="caution">
    <text evidence="3">The sequence shown here is derived from an EMBL/GenBank/DDBJ whole genome shotgun (WGS) entry which is preliminary data.</text>
</comment>
<proteinExistence type="predicted"/>
<feature type="compositionally biased region" description="Basic and acidic residues" evidence="1">
    <location>
        <begin position="43"/>
        <end position="76"/>
    </location>
</feature>
<feature type="compositionally biased region" description="Low complexity" evidence="1">
    <location>
        <begin position="83"/>
        <end position="101"/>
    </location>
</feature>
<name>A0A7J0CLA1_STRMI</name>
<gene>
    <name evidence="3" type="ORF">Smic_17650</name>
</gene>